<evidence type="ECO:0000313" key="1">
    <source>
        <dbReference type="EMBL" id="ACL08047.1"/>
    </source>
</evidence>
<sequence length="102" mass="11280">MRAMSRGTRCAVCGSSFGLQELEGGAEMVAGVVLCPSCAEGCSLHDRRLPMMFIEVDEHRRLLGLYHASHDEARHPTPEMARIRLRALEACNRFFEGGASCR</sequence>
<dbReference type="eggNOG" id="ENOG503071E">
    <property type="taxonomic scope" value="Bacteria"/>
</dbReference>
<protein>
    <submittedName>
        <fullName evidence="1">Uncharacterized protein</fullName>
    </submittedName>
</protein>
<dbReference type="EMBL" id="CP001197">
    <property type="protein sequence ID" value="ACL08047.1"/>
    <property type="molecule type" value="Genomic_DNA"/>
</dbReference>
<accession>B8DK85</accession>
<dbReference type="STRING" id="883.DvMF_1093"/>
<dbReference type="HOGENOM" id="CLU_2272805_0_0_7"/>
<organism evidence="1">
    <name type="scientific">Nitratidesulfovibrio vulgaris (strain DSM 19637 / Miyazaki F)</name>
    <name type="common">Desulfovibrio vulgaris</name>
    <dbReference type="NCBI Taxonomy" id="883"/>
    <lineage>
        <taxon>Bacteria</taxon>
        <taxon>Pseudomonadati</taxon>
        <taxon>Thermodesulfobacteriota</taxon>
        <taxon>Desulfovibrionia</taxon>
        <taxon>Desulfovibrionales</taxon>
        <taxon>Desulfovibrionaceae</taxon>
        <taxon>Nitratidesulfovibrio</taxon>
    </lineage>
</organism>
<gene>
    <name evidence="1" type="ordered locus">DvMF_1093</name>
</gene>
<proteinExistence type="predicted"/>
<dbReference type="AlphaFoldDB" id="B8DK85"/>
<reference evidence="1" key="1">
    <citation type="submission" date="2008-10" db="EMBL/GenBank/DDBJ databases">
        <title>Complete sequence of Desulfovibrio vulgaris str. 'Miyazaki F'.</title>
        <authorList>
            <person name="Lucas S."/>
            <person name="Copeland A."/>
            <person name="Lapidus A."/>
            <person name="Glavina del Rio T."/>
            <person name="Dalin E."/>
            <person name="Tice H."/>
            <person name="Bruce D."/>
            <person name="Goodwin L."/>
            <person name="Pitluck S."/>
            <person name="Sims D."/>
            <person name="Brettin T."/>
            <person name="Detter J.C."/>
            <person name="Han C."/>
            <person name="Larimer F."/>
            <person name="Land M."/>
            <person name="Hauser L."/>
            <person name="Kyrpides N."/>
            <person name="Mikhailova N."/>
            <person name="Hazen T.C."/>
            <person name="Richardson P."/>
        </authorList>
    </citation>
    <scope>NUCLEOTIDE SEQUENCE</scope>
    <source>
        <strain evidence="1">Miyazaki F</strain>
    </source>
</reference>
<name>B8DK85_NITV9</name>
<dbReference type="KEGG" id="dvm:DvMF_1093"/>